<dbReference type="GeneID" id="36300617"/>
<keyword evidence="1" id="KW-0472">Membrane</keyword>
<proteinExistence type="predicted"/>
<accession>A0A1H1RQP0</accession>
<feature type="transmembrane region" description="Helical" evidence="1">
    <location>
        <begin position="51"/>
        <end position="75"/>
    </location>
</feature>
<dbReference type="eggNOG" id="ENOG5032SHV">
    <property type="taxonomic scope" value="Bacteria"/>
</dbReference>
<dbReference type="Pfam" id="PF07332">
    <property type="entry name" value="Phage_holin_3_6"/>
    <property type="match status" value="1"/>
</dbReference>
<evidence type="ECO:0000313" key="3">
    <source>
        <dbReference type="Proteomes" id="UP000182126"/>
    </source>
</evidence>
<evidence type="ECO:0000256" key="1">
    <source>
        <dbReference type="SAM" id="Phobius"/>
    </source>
</evidence>
<keyword evidence="1" id="KW-0812">Transmembrane</keyword>
<name>A0A1H1RQP0_9MICO</name>
<sequence length="135" mass="14895">MPRGYRDRADDSLLTLLGDLPELVTNLVKAEIDAAKAWVSRTAKDAGVGSVWFLVALFFLFWAVPVILVFAIAGLASWWPVWLSALAVFGILIIAVLLFALLGILKFRKVLRRQNPAQAVAEDIRIVKEAGDEHP</sequence>
<protein>
    <submittedName>
        <fullName evidence="2">Putative Holin-X, holin superfamily III</fullName>
    </submittedName>
</protein>
<dbReference type="InterPro" id="IPR009937">
    <property type="entry name" value="Phage_holin_3_6"/>
</dbReference>
<dbReference type="RefSeq" id="WP_060921531.1">
    <property type="nucleotide sequence ID" value="NZ_LT629770.1"/>
</dbReference>
<evidence type="ECO:0000313" key="2">
    <source>
        <dbReference type="EMBL" id="SDS37964.1"/>
    </source>
</evidence>
<organism evidence="2 3">
    <name type="scientific">Microbacterium paraoxydans</name>
    <dbReference type="NCBI Taxonomy" id="199592"/>
    <lineage>
        <taxon>Bacteria</taxon>
        <taxon>Bacillati</taxon>
        <taxon>Actinomycetota</taxon>
        <taxon>Actinomycetes</taxon>
        <taxon>Micrococcales</taxon>
        <taxon>Microbacteriaceae</taxon>
        <taxon>Microbacterium</taxon>
    </lineage>
</organism>
<reference evidence="2 3" key="1">
    <citation type="submission" date="2016-10" db="EMBL/GenBank/DDBJ databases">
        <authorList>
            <person name="de Groot N.N."/>
        </authorList>
    </citation>
    <scope>NUCLEOTIDE SEQUENCE [LARGE SCALE GENOMIC DNA]</scope>
    <source>
        <strain evidence="2 3">DSM 15019</strain>
    </source>
</reference>
<keyword evidence="1" id="KW-1133">Transmembrane helix</keyword>
<feature type="transmembrane region" description="Helical" evidence="1">
    <location>
        <begin position="81"/>
        <end position="105"/>
    </location>
</feature>
<gene>
    <name evidence="2" type="ORF">SAMN04489809_1725</name>
</gene>
<dbReference type="AlphaFoldDB" id="A0A1H1RQP0"/>
<dbReference type="Proteomes" id="UP000182126">
    <property type="component" value="Chromosome I"/>
</dbReference>
<dbReference type="EMBL" id="LT629770">
    <property type="protein sequence ID" value="SDS37964.1"/>
    <property type="molecule type" value="Genomic_DNA"/>
</dbReference>